<gene>
    <name evidence="1" type="ORF">JA13_162</name>
</gene>
<sequence length="105" mass="11029">MTTISLKVDSVSATKSQSSNAKILFGARGESLLSSIETLVKAKELDTSKLSHVLDVLKSEEATVKYGASAGGKKNVATLKLLLKAKTLLQAVEVVAKVKIPKGFA</sequence>
<proteinExistence type="predicted"/>
<evidence type="ECO:0000313" key="1">
    <source>
        <dbReference type="EMBL" id="AXG66565.1"/>
    </source>
</evidence>
<organism evidence="1 2">
    <name type="scientific">Dickeya phage vB_DsoM_JA13</name>
    <dbReference type="NCBI Taxonomy" id="2283030"/>
    <lineage>
        <taxon>Viruses</taxon>
        <taxon>Duplodnaviria</taxon>
        <taxon>Heunggongvirae</taxon>
        <taxon>Uroviricota</taxon>
        <taxon>Caudoviricetes</taxon>
        <taxon>Salmondvirus</taxon>
        <taxon>Salmondvirus JA11</taxon>
    </lineage>
</organism>
<accession>A0A384ZWF7</accession>
<evidence type="ECO:0000313" key="2">
    <source>
        <dbReference type="Proteomes" id="UP000263742"/>
    </source>
</evidence>
<reference evidence="1 2" key="1">
    <citation type="journal article" date="2018" name="Front. Microbiol.">
        <title>Jumbo Bacteriophages Are Represented Within an Increasing Diversity of Environmental Viruses Infecting the Emerging Phytopathogen, Dickeya solani.</title>
        <authorList>
            <person name="Day A.W."/>
            <person name="Ahn J."/>
            <person name="Salmond G.P.C."/>
        </authorList>
    </citation>
    <scope>NUCLEOTIDE SEQUENCE [LARGE SCALE GENOMIC DNA]</scope>
</reference>
<dbReference type="EMBL" id="MH460460">
    <property type="protein sequence ID" value="AXG66565.1"/>
    <property type="molecule type" value="Genomic_DNA"/>
</dbReference>
<protein>
    <submittedName>
        <fullName evidence="1">Uncharacterized protein</fullName>
    </submittedName>
</protein>
<name>A0A384ZWF7_9CAUD</name>
<dbReference type="Proteomes" id="UP000263742">
    <property type="component" value="Segment"/>
</dbReference>